<keyword evidence="3" id="KW-0472">Membrane</keyword>
<feature type="compositionally biased region" description="Low complexity" evidence="2">
    <location>
        <begin position="69"/>
        <end position="90"/>
    </location>
</feature>
<keyword evidence="3" id="KW-1133">Transmembrane helix</keyword>
<gene>
    <name evidence="5" type="ORF">KOI35_36525</name>
</gene>
<accession>A0ABS5Z273</accession>
<feature type="domain" description="G5" evidence="4">
    <location>
        <begin position="100"/>
        <end position="180"/>
    </location>
</feature>
<feature type="transmembrane region" description="Helical" evidence="3">
    <location>
        <begin position="21"/>
        <end position="40"/>
    </location>
</feature>
<evidence type="ECO:0000259" key="4">
    <source>
        <dbReference type="PROSITE" id="PS51109"/>
    </source>
</evidence>
<keyword evidence="3" id="KW-0812">Transmembrane</keyword>
<evidence type="ECO:0000313" key="5">
    <source>
        <dbReference type="EMBL" id="MBU2669033.1"/>
    </source>
</evidence>
<keyword evidence="6" id="KW-1185">Reference proteome</keyword>
<dbReference type="EMBL" id="JAHKKG010000013">
    <property type="protein sequence ID" value="MBU2669033.1"/>
    <property type="molecule type" value="Genomic_DNA"/>
</dbReference>
<dbReference type="Pfam" id="PF07501">
    <property type="entry name" value="G5"/>
    <property type="match status" value="1"/>
</dbReference>
<dbReference type="PROSITE" id="PS51109">
    <property type="entry name" value="G5"/>
    <property type="match status" value="1"/>
</dbReference>
<evidence type="ECO:0000256" key="2">
    <source>
        <dbReference type="SAM" id="MobiDB-lite"/>
    </source>
</evidence>
<evidence type="ECO:0000313" key="6">
    <source>
        <dbReference type="Proteomes" id="UP001519654"/>
    </source>
</evidence>
<evidence type="ECO:0000256" key="1">
    <source>
        <dbReference type="ARBA" id="ARBA00022729"/>
    </source>
</evidence>
<name>A0ABS5Z273_9ACTN</name>
<keyword evidence="1" id="KW-0732">Signal</keyword>
<proteinExistence type="predicted"/>
<comment type="caution">
    <text evidence="5">The sequence shown here is derived from an EMBL/GenBank/DDBJ whole genome shotgun (WGS) entry which is preliminary data.</text>
</comment>
<protein>
    <submittedName>
        <fullName evidence="5">G5 domain-containing protein</fullName>
    </submittedName>
</protein>
<feature type="region of interest" description="Disordered" evidence="2">
    <location>
        <begin position="69"/>
        <end position="99"/>
    </location>
</feature>
<organism evidence="5 6">
    <name type="scientific">Paractinoplanes bogorensis</name>
    <dbReference type="NCBI Taxonomy" id="1610840"/>
    <lineage>
        <taxon>Bacteria</taxon>
        <taxon>Bacillati</taxon>
        <taxon>Actinomycetota</taxon>
        <taxon>Actinomycetes</taxon>
        <taxon>Micromonosporales</taxon>
        <taxon>Micromonosporaceae</taxon>
        <taxon>Paractinoplanes</taxon>
    </lineage>
</organism>
<dbReference type="InterPro" id="IPR011098">
    <property type="entry name" value="G5_dom"/>
</dbReference>
<reference evidence="5 6" key="1">
    <citation type="submission" date="2021-06" db="EMBL/GenBank/DDBJ databases">
        <title>Actinoplanes lichenicola sp. nov., and Actinoplanes ovalisporus sp. nov., isolated from lichen in Thailand.</title>
        <authorList>
            <person name="Saeng-In P."/>
            <person name="Kanchanasin P."/>
            <person name="Yuki M."/>
            <person name="Kudo T."/>
            <person name="Ohkuma M."/>
            <person name="Phongsopitanun W."/>
            <person name="Tanasupawat S."/>
        </authorList>
    </citation>
    <scope>NUCLEOTIDE SEQUENCE [LARGE SCALE GENOMIC DNA]</scope>
    <source>
        <strain evidence="5 6">NBRC 110975</strain>
    </source>
</reference>
<evidence type="ECO:0000256" key="3">
    <source>
        <dbReference type="SAM" id="Phobius"/>
    </source>
</evidence>
<dbReference type="Proteomes" id="UP001519654">
    <property type="component" value="Unassembled WGS sequence"/>
</dbReference>
<sequence length="238" mass="24323">MTPPRRPGFWSRRTPLQQIGLIVAALVLPCLGGLTVIGALTDAPKTETVTGTGTNLADVLPIETSAAAADPAGAGPAANPAAADPGATTGIEPPPTAKPAAQVTKKLVTAQAKIPFKTRRVDDSSLAKGKTRIRTPGVNGIRTVTYEVTLTDGKQTARRIIRTTTTRPPVTKVIAVGTKVASTGQCDPNYSGCVPIASDVDCAGGSGNGPAYVKGPIRVIGDDIYDLDRDGDGIACDS</sequence>
<dbReference type="SMART" id="SM01208">
    <property type="entry name" value="G5"/>
    <property type="match status" value="1"/>
</dbReference>
<dbReference type="Gene3D" id="2.20.230.10">
    <property type="entry name" value="Resuscitation-promoting factor rpfb"/>
    <property type="match status" value="1"/>
</dbReference>